<keyword evidence="1" id="KW-0812">Transmembrane</keyword>
<keyword evidence="1" id="KW-0472">Membrane</keyword>
<protein>
    <recommendedName>
        <fullName evidence="4">Nitrogen fixation protein FixH</fullName>
    </recommendedName>
</protein>
<feature type="transmembrane region" description="Helical" evidence="1">
    <location>
        <begin position="6"/>
        <end position="26"/>
    </location>
</feature>
<dbReference type="RefSeq" id="WP_338392709.1">
    <property type="nucleotide sequence ID" value="NZ_AP025314.1"/>
</dbReference>
<reference evidence="2 3" key="1">
    <citation type="submission" date="2021-12" db="EMBL/GenBank/DDBJ databases">
        <title>Genome sequencing of bacteria with rrn-lacking chromosome and rrn-plasmid.</title>
        <authorList>
            <person name="Anda M."/>
            <person name="Iwasaki W."/>
        </authorList>
    </citation>
    <scope>NUCLEOTIDE SEQUENCE [LARGE SCALE GENOMIC DNA]</scope>
    <source>
        <strain evidence="2 3">DSM 100852</strain>
    </source>
</reference>
<dbReference type="InterPro" id="IPR008620">
    <property type="entry name" value="FixH"/>
</dbReference>
<accession>A0AAU9CGB9</accession>
<dbReference type="EMBL" id="AP025314">
    <property type="protein sequence ID" value="BDD11196.1"/>
    <property type="molecule type" value="Genomic_DNA"/>
</dbReference>
<keyword evidence="3" id="KW-1185">Reference proteome</keyword>
<organism evidence="2 3">
    <name type="scientific">Fulvitalea axinellae</name>
    <dbReference type="NCBI Taxonomy" id="1182444"/>
    <lineage>
        <taxon>Bacteria</taxon>
        <taxon>Pseudomonadati</taxon>
        <taxon>Bacteroidota</taxon>
        <taxon>Cytophagia</taxon>
        <taxon>Cytophagales</taxon>
        <taxon>Persicobacteraceae</taxon>
        <taxon>Fulvitalea</taxon>
    </lineage>
</organism>
<dbReference type="Proteomes" id="UP001348817">
    <property type="component" value="Chromosome"/>
</dbReference>
<dbReference type="AlphaFoldDB" id="A0AAU9CGB9"/>
<dbReference type="KEGG" id="fax:FUAX_36280"/>
<sequence>MNWVKGIALALFLFIGMIVTMVTVSLNHDVNLVEKDYYKQELAYQKQIDRIENAKRSDSKLNLNLNTKQRTLDLAFSNKHVKEGVSGNLTFFRSDNPKLDKKFDLAPQNGSQSIPLANLKPGLWTVKVFWKSAEKEYYVEKIITV</sequence>
<dbReference type="Pfam" id="PF05751">
    <property type="entry name" value="FixH"/>
    <property type="match status" value="1"/>
</dbReference>
<keyword evidence="1" id="KW-1133">Transmembrane helix</keyword>
<evidence type="ECO:0000256" key="1">
    <source>
        <dbReference type="SAM" id="Phobius"/>
    </source>
</evidence>
<evidence type="ECO:0000313" key="3">
    <source>
        <dbReference type="Proteomes" id="UP001348817"/>
    </source>
</evidence>
<gene>
    <name evidence="2" type="ORF">FUAX_36280</name>
</gene>
<name>A0AAU9CGB9_9BACT</name>
<evidence type="ECO:0008006" key="4">
    <source>
        <dbReference type="Google" id="ProtNLM"/>
    </source>
</evidence>
<evidence type="ECO:0000313" key="2">
    <source>
        <dbReference type="EMBL" id="BDD11196.1"/>
    </source>
</evidence>
<proteinExistence type="predicted"/>